<sequence>MPYLVIIFLFLIGCSNNEDNSFKSKLPEQEIVQIEQNDEKTQVNDDNLPLPVGDDSLDDTQTLNMNLSIIGSLYKQKCANCHGKNGELKLKNNVKIKNLSKENFIQKFSFCEKQNDKDHCINLNQDQIENLAKYILNKGK</sequence>
<dbReference type="GO" id="GO:0020037">
    <property type="term" value="F:heme binding"/>
    <property type="evidence" value="ECO:0007669"/>
    <property type="project" value="InterPro"/>
</dbReference>
<accession>A0A4Q9JW97</accession>
<name>A0A4Q9JW97_9BACT</name>
<dbReference type="GO" id="GO:0046872">
    <property type="term" value="F:metal ion binding"/>
    <property type="evidence" value="ECO:0007669"/>
    <property type="project" value="UniProtKB-KW"/>
</dbReference>
<keyword evidence="6" id="KW-1185">Reference proteome</keyword>
<dbReference type="GO" id="GO:0009055">
    <property type="term" value="F:electron transfer activity"/>
    <property type="evidence" value="ECO:0007669"/>
    <property type="project" value="InterPro"/>
</dbReference>
<evidence type="ECO:0000313" key="6">
    <source>
        <dbReference type="Proteomes" id="UP000292583"/>
    </source>
</evidence>
<dbReference type="EMBL" id="QPGR01000001">
    <property type="protein sequence ID" value="TBR82477.1"/>
    <property type="molecule type" value="Genomic_DNA"/>
</dbReference>
<dbReference type="InterPro" id="IPR036909">
    <property type="entry name" value="Cyt_c-like_dom_sf"/>
</dbReference>
<dbReference type="Pfam" id="PF13442">
    <property type="entry name" value="Cytochrome_CBB3"/>
    <property type="match status" value="1"/>
</dbReference>
<dbReference type="InterPro" id="IPR009056">
    <property type="entry name" value="Cyt_c-like_dom"/>
</dbReference>
<dbReference type="AlphaFoldDB" id="A0A4Q9JW97"/>
<protein>
    <submittedName>
        <fullName evidence="5">Cytochrome c</fullName>
    </submittedName>
</protein>
<keyword evidence="1" id="KW-0349">Heme</keyword>
<dbReference type="OrthoDB" id="5373067at2"/>
<reference evidence="5 6" key="1">
    <citation type="submission" date="2018-07" db="EMBL/GenBank/DDBJ databases">
        <title>Campylobacter zealandensis sp. nov., isolated from birds and water in New Zealand.</title>
        <authorList>
            <person name="Wilkinson D.A."/>
            <person name="Biggs P.J."/>
            <person name="French N.P."/>
            <person name="Midwinter A.C."/>
        </authorList>
    </citation>
    <scope>NUCLEOTIDE SEQUENCE [LARGE SCALE GENOMIC DNA]</scope>
    <source>
        <strain evidence="5 6">B423b</strain>
    </source>
</reference>
<evidence type="ECO:0000256" key="2">
    <source>
        <dbReference type="ARBA" id="ARBA00022723"/>
    </source>
</evidence>
<proteinExistence type="predicted"/>
<dbReference type="Proteomes" id="UP000292583">
    <property type="component" value="Unassembled WGS sequence"/>
</dbReference>
<evidence type="ECO:0000256" key="3">
    <source>
        <dbReference type="ARBA" id="ARBA00023004"/>
    </source>
</evidence>
<feature type="domain" description="Cytochrome c" evidence="4">
    <location>
        <begin position="72"/>
        <end position="135"/>
    </location>
</feature>
<dbReference type="RefSeq" id="WP_131163909.1">
    <property type="nucleotide sequence ID" value="NZ_CP076657.1"/>
</dbReference>
<dbReference type="SUPFAM" id="SSF46626">
    <property type="entry name" value="Cytochrome c"/>
    <property type="match status" value="1"/>
</dbReference>
<comment type="caution">
    <text evidence="5">The sequence shown here is derived from an EMBL/GenBank/DDBJ whole genome shotgun (WGS) entry which is preliminary data.</text>
</comment>
<gene>
    <name evidence="5" type="ORF">DU473_01160</name>
</gene>
<evidence type="ECO:0000313" key="5">
    <source>
        <dbReference type="EMBL" id="TBR82477.1"/>
    </source>
</evidence>
<dbReference type="Gene3D" id="1.10.760.10">
    <property type="entry name" value="Cytochrome c-like domain"/>
    <property type="match status" value="1"/>
</dbReference>
<keyword evidence="3" id="KW-0408">Iron</keyword>
<evidence type="ECO:0000259" key="4">
    <source>
        <dbReference type="Pfam" id="PF13442"/>
    </source>
</evidence>
<evidence type="ECO:0000256" key="1">
    <source>
        <dbReference type="ARBA" id="ARBA00022617"/>
    </source>
</evidence>
<keyword evidence="2" id="KW-0479">Metal-binding</keyword>
<organism evidence="5 6">
    <name type="scientific">Campylobacter novaezeelandiae</name>
    <dbReference type="NCBI Taxonomy" id="2267891"/>
    <lineage>
        <taxon>Bacteria</taxon>
        <taxon>Pseudomonadati</taxon>
        <taxon>Campylobacterota</taxon>
        <taxon>Epsilonproteobacteria</taxon>
        <taxon>Campylobacterales</taxon>
        <taxon>Campylobacteraceae</taxon>
        <taxon>Campylobacter</taxon>
    </lineage>
</organism>